<comment type="caution">
    <text evidence="1">The sequence shown here is derived from an EMBL/GenBank/DDBJ whole genome shotgun (WGS) entry which is preliminary data.</text>
</comment>
<gene>
    <name evidence="1" type="ORF">S01H4_24900</name>
</gene>
<dbReference type="AlphaFoldDB" id="X1CX38"/>
<name>X1CX38_9ZZZZ</name>
<dbReference type="PANTHER" id="PTHR35024">
    <property type="entry name" value="HYPOTHETICAL CYTOSOLIC PROTEIN"/>
    <property type="match status" value="1"/>
</dbReference>
<dbReference type="Pfam" id="PF04519">
    <property type="entry name" value="Bactofilin"/>
    <property type="match status" value="1"/>
</dbReference>
<evidence type="ECO:0000313" key="1">
    <source>
        <dbReference type="EMBL" id="GAG88786.1"/>
    </source>
</evidence>
<dbReference type="PANTHER" id="PTHR35024:SF4">
    <property type="entry name" value="POLYMER-FORMING CYTOSKELETAL PROTEIN"/>
    <property type="match status" value="1"/>
</dbReference>
<reference evidence="1" key="1">
    <citation type="journal article" date="2014" name="Front. Microbiol.">
        <title>High frequency of phylogenetically diverse reductive dehalogenase-homologous genes in deep subseafloor sedimentary metagenomes.</title>
        <authorList>
            <person name="Kawai M."/>
            <person name="Futagami T."/>
            <person name="Toyoda A."/>
            <person name="Takaki Y."/>
            <person name="Nishi S."/>
            <person name="Hori S."/>
            <person name="Arai W."/>
            <person name="Tsubouchi T."/>
            <person name="Morono Y."/>
            <person name="Uchiyama I."/>
            <person name="Ito T."/>
            <person name="Fujiyama A."/>
            <person name="Inagaki F."/>
            <person name="Takami H."/>
        </authorList>
    </citation>
    <scope>NUCLEOTIDE SEQUENCE</scope>
    <source>
        <strain evidence="1">Expedition CK06-06</strain>
    </source>
</reference>
<dbReference type="InterPro" id="IPR007607">
    <property type="entry name" value="BacA/B"/>
</dbReference>
<accession>X1CX38</accession>
<protein>
    <recommendedName>
        <fullName evidence="2">Polymer-forming cytoskeletal family protein</fullName>
    </recommendedName>
</protein>
<evidence type="ECO:0008006" key="2">
    <source>
        <dbReference type="Google" id="ProtNLM"/>
    </source>
</evidence>
<organism evidence="1">
    <name type="scientific">marine sediment metagenome</name>
    <dbReference type="NCBI Taxonomy" id="412755"/>
    <lineage>
        <taxon>unclassified sequences</taxon>
        <taxon>metagenomes</taxon>
        <taxon>ecological metagenomes</taxon>
    </lineage>
</organism>
<proteinExistence type="predicted"/>
<sequence length="94" mass="10044">MSKNNNHKGFEKTATTLGRETNFDGTLKFKDSLKIDGNFEGKIISSGYLFVENGAVVKADIRVGSIVIGGVVRGNIEAAEKLEMLGTGPVLLKS</sequence>
<dbReference type="EMBL" id="BART01011776">
    <property type="protein sequence ID" value="GAG88786.1"/>
    <property type="molecule type" value="Genomic_DNA"/>
</dbReference>